<dbReference type="EMBL" id="PEDL01000016">
    <property type="protein sequence ID" value="PHV69896.1"/>
    <property type="molecule type" value="Genomic_DNA"/>
</dbReference>
<comment type="caution">
    <text evidence="1">The sequence shown here is derived from an EMBL/GenBank/DDBJ whole genome shotgun (WGS) entry which is preliminary data.</text>
</comment>
<proteinExistence type="predicted"/>
<evidence type="ECO:0000313" key="2">
    <source>
        <dbReference type="Proteomes" id="UP000224460"/>
    </source>
</evidence>
<name>A0AC61DAZ2_9FIRM</name>
<evidence type="ECO:0000313" key="1">
    <source>
        <dbReference type="EMBL" id="PHV69896.1"/>
    </source>
</evidence>
<sequence>MQYKFSVQKLTLVSLCTALMVVFSQIAIPLPFGVPITLQTFGIVLISILLEEKLASLALFTFMLLGGIGLPVFANFKGGFQMIIGPTGGFIIGFVVMAFITGWGAKSGNKFILWIATYVGLIIDYIMGAIQLAIVVKMTFHQALAAGVYPFIIKDLILTAVAILVASKMKVMLKGVIGQHVKA</sequence>
<accession>A0AC61DAZ2</accession>
<reference evidence="1" key="1">
    <citation type="submission" date="2017-10" db="EMBL/GenBank/DDBJ databases">
        <title>Genome sequence of cellulolytic Lachnospiraceae bacterium XHS1971 isolated from hotspring sediment.</title>
        <authorList>
            <person name="Vasudevan G."/>
            <person name="Joshi A.J."/>
            <person name="Hivarkar S."/>
            <person name="Lanjekar V.B."/>
            <person name="Dhakephalkar P.K."/>
            <person name="Dagar S."/>
        </authorList>
    </citation>
    <scope>NUCLEOTIDE SEQUENCE</scope>
    <source>
        <strain evidence="1">XHS1971</strain>
    </source>
</reference>
<gene>
    <name evidence="1" type="ORF">CS063_12990</name>
</gene>
<protein>
    <submittedName>
        <fullName evidence="1">Biotin transporter BioY</fullName>
    </submittedName>
</protein>
<organism evidence="1 2">
    <name type="scientific">Sporanaerobium hydrogeniformans</name>
    <dbReference type="NCBI Taxonomy" id="3072179"/>
    <lineage>
        <taxon>Bacteria</taxon>
        <taxon>Bacillati</taxon>
        <taxon>Bacillota</taxon>
        <taxon>Clostridia</taxon>
        <taxon>Lachnospirales</taxon>
        <taxon>Lachnospiraceae</taxon>
        <taxon>Sporanaerobium</taxon>
    </lineage>
</organism>
<dbReference type="Proteomes" id="UP000224460">
    <property type="component" value="Unassembled WGS sequence"/>
</dbReference>
<keyword evidence="2" id="KW-1185">Reference proteome</keyword>